<reference evidence="2 3" key="1">
    <citation type="journal article" date="2019" name="Nat. Ecol. Evol.">
        <title>Megaphylogeny resolves global patterns of mushroom evolution.</title>
        <authorList>
            <person name="Varga T."/>
            <person name="Krizsan K."/>
            <person name="Foldi C."/>
            <person name="Dima B."/>
            <person name="Sanchez-Garcia M."/>
            <person name="Sanchez-Ramirez S."/>
            <person name="Szollosi G.J."/>
            <person name="Szarkandi J.G."/>
            <person name="Papp V."/>
            <person name="Albert L."/>
            <person name="Andreopoulos W."/>
            <person name="Angelini C."/>
            <person name="Antonin V."/>
            <person name="Barry K.W."/>
            <person name="Bougher N.L."/>
            <person name="Buchanan P."/>
            <person name="Buyck B."/>
            <person name="Bense V."/>
            <person name="Catcheside P."/>
            <person name="Chovatia M."/>
            <person name="Cooper J."/>
            <person name="Damon W."/>
            <person name="Desjardin D."/>
            <person name="Finy P."/>
            <person name="Geml J."/>
            <person name="Haridas S."/>
            <person name="Hughes K."/>
            <person name="Justo A."/>
            <person name="Karasinski D."/>
            <person name="Kautmanova I."/>
            <person name="Kiss B."/>
            <person name="Kocsube S."/>
            <person name="Kotiranta H."/>
            <person name="LaButti K.M."/>
            <person name="Lechner B.E."/>
            <person name="Liimatainen K."/>
            <person name="Lipzen A."/>
            <person name="Lukacs Z."/>
            <person name="Mihaltcheva S."/>
            <person name="Morgado L.N."/>
            <person name="Niskanen T."/>
            <person name="Noordeloos M.E."/>
            <person name="Ohm R.A."/>
            <person name="Ortiz-Santana B."/>
            <person name="Ovrebo C."/>
            <person name="Racz N."/>
            <person name="Riley R."/>
            <person name="Savchenko A."/>
            <person name="Shiryaev A."/>
            <person name="Soop K."/>
            <person name="Spirin V."/>
            <person name="Szebenyi C."/>
            <person name="Tomsovsky M."/>
            <person name="Tulloss R.E."/>
            <person name="Uehling J."/>
            <person name="Grigoriev I.V."/>
            <person name="Vagvolgyi C."/>
            <person name="Papp T."/>
            <person name="Martin F.M."/>
            <person name="Miettinen O."/>
            <person name="Hibbett D.S."/>
            <person name="Nagy L.G."/>
        </authorList>
    </citation>
    <scope>NUCLEOTIDE SEQUENCE [LARGE SCALE GENOMIC DNA]</scope>
    <source>
        <strain evidence="2 3">CBS 121175</strain>
    </source>
</reference>
<accession>A0A5C3KF24</accession>
<proteinExistence type="predicted"/>
<keyword evidence="3" id="KW-1185">Reference proteome</keyword>
<feature type="region of interest" description="Disordered" evidence="1">
    <location>
        <begin position="186"/>
        <end position="214"/>
    </location>
</feature>
<evidence type="ECO:0000313" key="2">
    <source>
        <dbReference type="EMBL" id="TFK18407.1"/>
    </source>
</evidence>
<name>A0A5C3KF24_COPMA</name>
<protein>
    <submittedName>
        <fullName evidence="2">Uncharacterized protein</fullName>
    </submittedName>
</protein>
<gene>
    <name evidence="2" type="ORF">FA15DRAFT_603341</name>
</gene>
<feature type="compositionally biased region" description="Polar residues" evidence="1">
    <location>
        <begin position="186"/>
        <end position="205"/>
    </location>
</feature>
<dbReference type="OrthoDB" id="3270336at2759"/>
<dbReference type="AlphaFoldDB" id="A0A5C3KF24"/>
<organism evidence="2 3">
    <name type="scientific">Coprinopsis marcescibilis</name>
    <name type="common">Agaric fungus</name>
    <name type="synonym">Psathyrella marcescibilis</name>
    <dbReference type="NCBI Taxonomy" id="230819"/>
    <lineage>
        <taxon>Eukaryota</taxon>
        <taxon>Fungi</taxon>
        <taxon>Dikarya</taxon>
        <taxon>Basidiomycota</taxon>
        <taxon>Agaricomycotina</taxon>
        <taxon>Agaricomycetes</taxon>
        <taxon>Agaricomycetidae</taxon>
        <taxon>Agaricales</taxon>
        <taxon>Agaricineae</taxon>
        <taxon>Psathyrellaceae</taxon>
        <taxon>Coprinopsis</taxon>
    </lineage>
</organism>
<evidence type="ECO:0000313" key="3">
    <source>
        <dbReference type="Proteomes" id="UP000307440"/>
    </source>
</evidence>
<dbReference type="Proteomes" id="UP000307440">
    <property type="component" value="Unassembled WGS sequence"/>
</dbReference>
<sequence length="754" mass="86235">MASQLCNRFEILAVKPYPPSGMGFRRQYRTGSDAYEAATDSRGWFAVWQGLLSFCVAQARREYDLRVGYRQYNGVSVISYPTWAEFLAEKGYEQHWLDGILASSICDWSGSVERAGIFVQIPPVDNFQSSVAWFTEQNVPVWYRWSNIEADYCYERGLQYMCPPHADLQAFLSHSPSLATQLRLSSPAPSTTASEYDTSTPTTAFGSEPDAAFSSPRLTDAERRKYSALRGDIMRQFIKEREQHISRMMQTADRRQKQRWIDRQRNPPTRKCRVIIWVEDPNDHGNLLRQKADDRDDLWSYTDNQKWYDPINTIWHCCYDLAPEDQVEEYLFDPETVDPDDLVLITVSSEPSSTNVTHAIALDSPPPTLESGQANIEATPDEFLPPTDYDEQKLGDDILKILKEYYGFIPPLPLPTSKTGTPMAKERKVWILRMLGFHPSMSHSAPFFSSSVCTIVFSFLAGLAAQDKSKTPPTDQWDLDARDGRAVQSGRRFRSLCIVNSEPTNPPFYIFEREGSKQWRLAVRSAADALLVCRLGHIGMDDLVIELAKRGVRFQTLLPIALSPPTPRDFCMPLQFLPVRRHGYVFTQKDYRVYEESRNALLAKGRMRAALMRGGYPWRLSLNSLSPWDVVDGPSGSPGLTVLAGSEALVDDDLNPTELAQICGAYAITNNNIVIKSWWPLPDLFEKEDCGENYGHWNSYRENHYITRLKEIKEGRGVPLTAKEWRDKMRGRRDLRQFKLRVEDKSKEFLETLI</sequence>
<evidence type="ECO:0000256" key="1">
    <source>
        <dbReference type="SAM" id="MobiDB-lite"/>
    </source>
</evidence>
<dbReference type="EMBL" id="ML210404">
    <property type="protein sequence ID" value="TFK18407.1"/>
    <property type="molecule type" value="Genomic_DNA"/>
</dbReference>